<dbReference type="EMBL" id="JAAIUW010000011">
    <property type="protein sequence ID" value="KAF7810233.1"/>
    <property type="molecule type" value="Genomic_DNA"/>
</dbReference>
<dbReference type="InterPro" id="IPR054722">
    <property type="entry name" value="PolX-like_BBD"/>
</dbReference>
<proteinExistence type="predicted"/>
<evidence type="ECO:0000259" key="3">
    <source>
        <dbReference type="Pfam" id="PF22936"/>
    </source>
</evidence>
<gene>
    <name evidence="4" type="ORF">G2W53_036976</name>
</gene>
<dbReference type="Pfam" id="PF13976">
    <property type="entry name" value="gag_pre-integrs"/>
    <property type="match status" value="1"/>
</dbReference>
<feature type="domain" description="Retrovirus-related Pol polyprotein from transposon TNT 1-94-like beta-barrel" evidence="3">
    <location>
        <begin position="200"/>
        <end position="250"/>
    </location>
</feature>
<organism evidence="4 5">
    <name type="scientific">Senna tora</name>
    <dbReference type="NCBI Taxonomy" id="362788"/>
    <lineage>
        <taxon>Eukaryota</taxon>
        <taxon>Viridiplantae</taxon>
        <taxon>Streptophyta</taxon>
        <taxon>Embryophyta</taxon>
        <taxon>Tracheophyta</taxon>
        <taxon>Spermatophyta</taxon>
        <taxon>Magnoliopsida</taxon>
        <taxon>eudicotyledons</taxon>
        <taxon>Gunneridae</taxon>
        <taxon>Pentapetalae</taxon>
        <taxon>rosids</taxon>
        <taxon>fabids</taxon>
        <taxon>Fabales</taxon>
        <taxon>Fabaceae</taxon>
        <taxon>Caesalpinioideae</taxon>
        <taxon>Cassia clade</taxon>
        <taxon>Senna</taxon>
    </lineage>
</organism>
<feature type="compositionally biased region" description="Acidic residues" evidence="1">
    <location>
        <begin position="372"/>
        <end position="384"/>
    </location>
</feature>
<feature type="region of interest" description="Disordered" evidence="1">
    <location>
        <begin position="358"/>
        <end position="406"/>
    </location>
</feature>
<protein>
    <recommendedName>
        <fullName evidence="6">GAG-pre-integrase domain-containing protein</fullName>
    </recommendedName>
</protein>
<reference evidence="4" key="1">
    <citation type="submission" date="2020-09" db="EMBL/GenBank/DDBJ databases">
        <title>Genome-Enabled Discovery of Anthraquinone Biosynthesis in Senna tora.</title>
        <authorList>
            <person name="Kang S.-H."/>
            <person name="Pandey R.P."/>
            <person name="Lee C.-M."/>
            <person name="Sim J.-S."/>
            <person name="Jeong J.-T."/>
            <person name="Choi B.-S."/>
            <person name="Jung M."/>
            <person name="Ginzburg D."/>
            <person name="Zhao K."/>
            <person name="Won S.Y."/>
            <person name="Oh T.-J."/>
            <person name="Yu Y."/>
            <person name="Kim N.-H."/>
            <person name="Lee O.R."/>
            <person name="Lee T.-H."/>
            <person name="Bashyal P."/>
            <person name="Kim T.-S."/>
            <person name="Lee W.-H."/>
            <person name="Kawkins C."/>
            <person name="Kim C.-K."/>
            <person name="Kim J.S."/>
            <person name="Ahn B.O."/>
            <person name="Rhee S.Y."/>
            <person name="Sohng J.K."/>
        </authorList>
    </citation>
    <scope>NUCLEOTIDE SEQUENCE</scope>
    <source>
        <tissue evidence="4">Leaf</tissue>
    </source>
</reference>
<dbReference type="PANTHER" id="PTHR34222:SF99">
    <property type="entry name" value="PROTEIN, PUTATIVE-RELATED"/>
    <property type="match status" value="1"/>
</dbReference>
<dbReference type="PANTHER" id="PTHR34222">
    <property type="entry name" value="GAG_PRE-INTEGRS DOMAIN-CONTAINING PROTEIN"/>
    <property type="match status" value="1"/>
</dbReference>
<sequence length="406" mass="45396">MDQLEADTRLVQFLMGLSQTFEVIRSQILSLDPLPSVNKAFAMVVNVETEKEINQTLNINSVEGSTMLARGNYRTEGSKKFDDRKNEKMSKHCDHCQQNGHTKDGCFKLIGYPDWWKELKEQKRKGAKKGMTANLAAETPIDMAREKGSIDYTSVMAAIQELTKIVKAKPEEQHVNFVNLGEFAGKSGKNDYITPSSTSWIVDIGASSHMCYNKGLLINLRTLEKPIPIHLPDGSVQVVRATGSAVIQGKLHLQNDQKTRETLVEGRLMDNLYILKHDHEIACNITNCSGDVNSVEPVNEKHDGNKFLGDSKCSLWHQRLGHAPLDVIRHIDDINVKSNSSLPGVCEICHYAKQHRTSFPTTGSRVPGKEQIEEETAVDQENQEELTQAEGMLLETGSVTDREEIQ</sequence>
<dbReference type="Pfam" id="PF22936">
    <property type="entry name" value="Pol_BBD"/>
    <property type="match status" value="1"/>
</dbReference>
<accession>A0A834STJ3</accession>
<dbReference type="OrthoDB" id="1748863at2759"/>
<dbReference type="InterPro" id="IPR025724">
    <property type="entry name" value="GAG-pre-integrase_dom"/>
</dbReference>
<dbReference type="Proteomes" id="UP000634136">
    <property type="component" value="Unassembled WGS sequence"/>
</dbReference>
<dbReference type="AlphaFoldDB" id="A0A834STJ3"/>
<keyword evidence="5" id="KW-1185">Reference proteome</keyword>
<evidence type="ECO:0008006" key="6">
    <source>
        <dbReference type="Google" id="ProtNLM"/>
    </source>
</evidence>
<feature type="domain" description="GAG-pre-integrase" evidence="2">
    <location>
        <begin position="310"/>
        <end position="354"/>
    </location>
</feature>
<name>A0A834STJ3_9FABA</name>
<evidence type="ECO:0000313" key="5">
    <source>
        <dbReference type="Proteomes" id="UP000634136"/>
    </source>
</evidence>
<evidence type="ECO:0000256" key="1">
    <source>
        <dbReference type="SAM" id="MobiDB-lite"/>
    </source>
</evidence>
<evidence type="ECO:0000259" key="2">
    <source>
        <dbReference type="Pfam" id="PF13976"/>
    </source>
</evidence>
<comment type="caution">
    <text evidence="4">The sequence shown here is derived from an EMBL/GenBank/DDBJ whole genome shotgun (WGS) entry which is preliminary data.</text>
</comment>
<evidence type="ECO:0000313" key="4">
    <source>
        <dbReference type="EMBL" id="KAF7810233.1"/>
    </source>
</evidence>